<comment type="caution">
    <text evidence="2">The sequence shown here is derived from an EMBL/GenBank/DDBJ whole genome shotgun (WGS) entry which is preliminary data.</text>
</comment>
<evidence type="ECO:0000313" key="2">
    <source>
        <dbReference type="EMBL" id="KHN79274.1"/>
    </source>
</evidence>
<evidence type="ECO:0000256" key="1">
    <source>
        <dbReference type="SAM" id="MobiDB-lite"/>
    </source>
</evidence>
<feature type="non-terminal residue" evidence="2">
    <location>
        <position position="1"/>
    </location>
</feature>
<organism evidence="2 3">
    <name type="scientific">Toxocara canis</name>
    <name type="common">Canine roundworm</name>
    <dbReference type="NCBI Taxonomy" id="6265"/>
    <lineage>
        <taxon>Eukaryota</taxon>
        <taxon>Metazoa</taxon>
        <taxon>Ecdysozoa</taxon>
        <taxon>Nematoda</taxon>
        <taxon>Chromadorea</taxon>
        <taxon>Rhabditida</taxon>
        <taxon>Spirurina</taxon>
        <taxon>Ascaridomorpha</taxon>
        <taxon>Ascaridoidea</taxon>
        <taxon>Toxocaridae</taxon>
        <taxon>Toxocara</taxon>
    </lineage>
</organism>
<sequence>DVCEIFERVQLVYVRTRGEVFDKLSGIDSNPMATANHIESTGIDATGRLGPITSTNTSSQPELTGSVIMSGSTSSRSSKLNSQSSQESHGSPGRTLNPVRVPPNLIHAKDDSNLSYEDRRQSCFETLLAQRYINHATHRHSKLTPSLSEGLRSVSKRPTPIDDHYVTSAQFIESVRRELVQL</sequence>
<reference evidence="2 3" key="1">
    <citation type="submission" date="2014-11" db="EMBL/GenBank/DDBJ databases">
        <title>Genetic blueprint of the zoonotic pathogen Toxocara canis.</title>
        <authorList>
            <person name="Zhu X.-Q."/>
            <person name="Korhonen P.K."/>
            <person name="Cai H."/>
            <person name="Young N.D."/>
            <person name="Nejsum P."/>
            <person name="von Samson-Himmelstjerna G."/>
            <person name="Boag P.R."/>
            <person name="Tan P."/>
            <person name="Li Q."/>
            <person name="Min J."/>
            <person name="Yang Y."/>
            <person name="Wang X."/>
            <person name="Fang X."/>
            <person name="Hall R.S."/>
            <person name="Hofmann A."/>
            <person name="Sternberg P.W."/>
            <person name="Jex A.R."/>
            <person name="Gasser R.B."/>
        </authorList>
    </citation>
    <scope>NUCLEOTIDE SEQUENCE [LARGE SCALE GENOMIC DNA]</scope>
    <source>
        <strain evidence="2">PN_DK_2014</strain>
    </source>
</reference>
<feature type="region of interest" description="Disordered" evidence="1">
    <location>
        <begin position="44"/>
        <end position="102"/>
    </location>
</feature>
<dbReference type="AlphaFoldDB" id="A0A0B2VCU1"/>
<feature type="compositionally biased region" description="Low complexity" evidence="1">
    <location>
        <begin position="66"/>
        <end position="89"/>
    </location>
</feature>
<dbReference type="Proteomes" id="UP000031036">
    <property type="component" value="Unassembled WGS sequence"/>
</dbReference>
<gene>
    <name evidence="2" type="ORF">Tcan_00207</name>
</gene>
<keyword evidence="3" id="KW-1185">Reference proteome</keyword>
<evidence type="ECO:0000313" key="3">
    <source>
        <dbReference type="Proteomes" id="UP000031036"/>
    </source>
</evidence>
<accession>A0A0B2VCU1</accession>
<name>A0A0B2VCU1_TOXCA</name>
<feature type="compositionally biased region" description="Polar residues" evidence="1">
    <location>
        <begin position="52"/>
        <end position="63"/>
    </location>
</feature>
<protein>
    <submittedName>
        <fullName evidence="2">Uncharacterized protein</fullName>
    </submittedName>
</protein>
<dbReference type="EMBL" id="JPKZ01001930">
    <property type="protein sequence ID" value="KHN79274.1"/>
    <property type="molecule type" value="Genomic_DNA"/>
</dbReference>
<proteinExistence type="predicted"/>